<evidence type="ECO:0000313" key="1">
    <source>
        <dbReference type="EMBL" id="CAK0828012.1"/>
    </source>
</evidence>
<dbReference type="Proteomes" id="UP001189429">
    <property type="component" value="Unassembled WGS sequence"/>
</dbReference>
<comment type="caution">
    <text evidence="1">The sequence shown here is derived from an EMBL/GenBank/DDBJ whole genome shotgun (WGS) entry which is preliminary data.</text>
</comment>
<feature type="non-terminal residue" evidence="1">
    <location>
        <position position="136"/>
    </location>
</feature>
<gene>
    <name evidence="1" type="ORF">PCOR1329_LOCUS27382</name>
</gene>
<reference evidence="1" key="1">
    <citation type="submission" date="2023-10" db="EMBL/GenBank/DDBJ databases">
        <authorList>
            <person name="Chen Y."/>
            <person name="Shah S."/>
            <person name="Dougan E. K."/>
            <person name="Thang M."/>
            <person name="Chan C."/>
        </authorList>
    </citation>
    <scope>NUCLEOTIDE SEQUENCE [LARGE SCALE GENOMIC DNA]</scope>
</reference>
<organism evidence="1 2">
    <name type="scientific">Prorocentrum cordatum</name>
    <dbReference type="NCBI Taxonomy" id="2364126"/>
    <lineage>
        <taxon>Eukaryota</taxon>
        <taxon>Sar</taxon>
        <taxon>Alveolata</taxon>
        <taxon>Dinophyceae</taxon>
        <taxon>Prorocentrales</taxon>
        <taxon>Prorocentraceae</taxon>
        <taxon>Prorocentrum</taxon>
    </lineage>
</organism>
<accession>A0ABN9S9Y3</accession>
<keyword evidence="2" id="KW-1185">Reference proteome</keyword>
<proteinExistence type="predicted"/>
<sequence length="136" mass="15262">MGLQALRAEEESTSECRLGVSSGCAAPALSSAGPRASAEVRSWDANGRQDLFEELFKPMEVEPEHVTALTCYTQLKEDYKDQVSDQVKWLRSSMEDRNESRSKKTAAFEKAVAAAEKESEHEAFDQIKQFRAVMKR</sequence>
<dbReference type="EMBL" id="CAUYUJ010009913">
    <property type="protein sequence ID" value="CAK0828012.1"/>
    <property type="molecule type" value="Genomic_DNA"/>
</dbReference>
<name>A0ABN9S9Y3_9DINO</name>
<protein>
    <submittedName>
        <fullName evidence="1">Uncharacterized protein</fullName>
    </submittedName>
</protein>
<evidence type="ECO:0000313" key="2">
    <source>
        <dbReference type="Proteomes" id="UP001189429"/>
    </source>
</evidence>